<dbReference type="PANTHER" id="PTHR34547:SF1">
    <property type="entry name" value="YACP-LIKE NYN DOMAIN PROTEIN"/>
    <property type="match status" value="1"/>
</dbReference>
<dbReference type="Proteomes" id="UP000183255">
    <property type="component" value="Unassembled WGS sequence"/>
</dbReference>
<reference evidence="1 2" key="1">
    <citation type="submission" date="2016-10" db="EMBL/GenBank/DDBJ databases">
        <authorList>
            <person name="de Groot N.N."/>
        </authorList>
    </citation>
    <scope>NUCLEOTIDE SEQUENCE [LARGE SCALE GENOMIC DNA]</scope>
    <source>
        <strain evidence="1 2">CGMCC 1.5058</strain>
    </source>
</reference>
<gene>
    <name evidence="1" type="ORF">SAMN05421804_1144</name>
</gene>
<evidence type="ECO:0000313" key="2">
    <source>
        <dbReference type="Proteomes" id="UP000183255"/>
    </source>
</evidence>
<evidence type="ECO:0008006" key="3">
    <source>
        <dbReference type="Google" id="ProtNLM"/>
    </source>
</evidence>
<dbReference type="InterPro" id="IPR010298">
    <property type="entry name" value="YacP-like"/>
</dbReference>
<dbReference type="RefSeq" id="WP_031577523.1">
    <property type="nucleotide sequence ID" value="NZ_FNDZ01000014.1"/>
</dbReference>
<dbReference type="EMBL" id="FNDZ01000014">
    <property type="protein sequence ID" value="SDJ32960.1"/>
    <property type="molecule type" value="Genomic_DNA"/>
</dbReference>
<name>A0A1G8SWN1_9CLOT</name>
<dbReference type="PANTHER" id="PTHR34547">
    <property type="entry name" value="YACP-LIKE NYN DOMAIN PROTEIN"/>
    <property type="match status" value="1"/>
</dbReference>
<dbReference type="Pfam" id="PF05991">
    <property type="entry name" value="NYN_YacP"/>
    <property type="match status" value="1"/>
</dbReference>
<sequence length="166" mass="19160">MKRVFIDGYNVINAWSDLKDLDLGAARDKLVEYMINYASFYGAKVTIVFDAHRVSGNSQHKEYRAPIEVVYTKDKETADAYIERAVDELGRKVEVLVVTSDNLEQQIIFGRGAQRMSSMEFRVSFEAAEKHISEKTEALSDRKGMKLFEHMDEESREKLEKLRRNG</sequence>
<dbReference type="AlphaFoldDB" id="A0A1G8SWN1"/>
<accession>A0A1G8SWN1</accession>
<dbReference type="CDD" id="cd10912">
    <property type="entry name" value="PIN_YacP-like"/>
    <property type="match status" value="1"/>
</dbReference>
<organism evidence="1 2">
    <name type="scientific">Proteiniclasticum ruminis</name>
    <dbReference type="NCBI Taxonomy" id="398199"/>
    <lineage>
        <taxon>Bacteria</taxon>
        <taxon>Bacillati</taxon>
        <taxon>Bacillota</taxon>
        <taxon>Clostridia</taxon>
        <taxon>Eubacteriales</taxon>
        <taxon>Clostridiaceae</taxon>
        <taxon>Proteiniclasticum</taxon>
    </lineage>
</organism>
<protein>
    <recommendedName>
        <fullName evidence="3">NYN domain-containing protein</fullName>
    </recommendedName>
</protein>
<proteinExistence type="predicted"/>
<evidence type="ECO:0000313" key="1">
    <source>
        <dbReference type="EMBL" id="SDJ32960.1"/>
    </source>
</evidence>